<dbReference type="Pfam" id="PF03466">
    <property type="entry name" value="LysR_substrate"/>
    <property type="match status" value="1"/>
</dbReference>
<proteinExistence type="inferred from homology"/>
<reference evidence="6 7" key="1">
    <citation type="submission" date="2020-04" db="EMBL/GenBank/DDBJ databases">
        <title>MicrobeNet Type strains.</title>
        <authorList>
            <person name="Nicholson A.C."/>
        </authorList>
    </citation>
    <scope>NUCLEOTIDE SEQUENCE [LARGE SCALE GENOMIC DNA]</scope>
    <source>
        <strain evidence="6 7">DSM 22768</strain>
    </source>
</reference>
<dbReference type="Proteomes" id="UP000532121">
    <property type="component" value="Unassembled WGS sequence"/>
</dbReference>
<dbReference type="InterPro" id="IPR000847">
    <property type="entry name" value="LysR_HTH_N"/>
</dbReference>
<dbReference type="PANTHER" id="PTHR30419:SF8">
    <property type="entry name" value="NITROGEN ASSIMILATION TRANSCRIPTIONAL ACTIVATOR-RELATED"/>
    <property type="match status" value="1"/>
</dbReference>
<evidence type="ECO:0000259" key="5">
    <source>
        <dbReference type="PROSITE" id="PS50931"/>
    </source>
</evidence>
<evidence type="ECO:0000256" key="1">
    <source>
        <dbReference type="ARBA" id="ARBA00009437"/>
    </source>
</evidence>
<name>A0A7X9LBP6_STRRT</name>
<dbReference type="InterPro" id="IPR036388">
    <property type="entry name" value="WH-like_DNA-bd_sf"/>
</dbReference>
<dbReference type="GO" id="GO:0003700">
    <property type="term" value="F:DNA-binding transcription factor activity"/>
    <property type="evidence" value="ECO:0007669"/>
    <property type="project" value="InterPro"/>
</dbReference>
<comment type="caution">
    <text evidence="6">The sequence shown here is derived from an EMBL/GenBank/DDBJ whole genome shotgun (WGS) entry which is preliminary data.</text>
</comment>
<dbReference type="InterPro" id="IPR005119">
    <property type="entry name" value="LysR_subst-bd"/>
</dbReference>
<dbReference type="Gene3D" id="1.10.10.10">
    <property type="entry name" value="Winged helix-like DNA-binding domain superfamily/Winged helix DNA-binding domain"/>
    <property type="match status" value="1"/>
</dbReference>
<organism evidence="6 7">
    <name type="scientific">Streptococcus ratti</name>
    <dbReference type="NCBI Taxonomy" id="1341"/>
    <lineage>
        <taxon>Bacteria</taxon>
        <taxon>Bacillati</taxon>
        <taxon>Bacillota</taxon>
        <taxon>Bacilli</taxon>
        <taxon>Lactobacillales</taxon>
        <taxon>Streptococcaceae</taxon>
        <taxon>Streptococcus</taxon>
    </lineage>
</organism>
<dbReference type="FunFam" id="1.10.10.10:FF:000001">
    <property type="entry name" value="LysR family transcriptional regulator"/>
    <property type="match status" value="1"/>
</dbReference>
<evidence type="ECO:0000256" key="3">
    <source>
        <dbReference type="ARBA" id="ARBA00023125"/>
    </source>
</evidence>
<dbReference type="GO" id="GO:0003677">
    <property type="term" value="F:DNA binding"/>
    <property type="evidence" value="ECO:0007669"/>
    <property type="project" value="UniProtKB-KW"/>
</dbReference>
<evidence type="ECO:0000313" key="7">
    <source>
        <dbReference type="Proteomes" id="UP000532121"/>
    </source>
</evidence>
<dbReference type="InterPro" id="IPR036390">
    <property type="entry name" value="WH_DNA-bd_sf"/>
</dbReference>
<gene>
    <name evidence="6" type="ORF">HHO37_00585</name>
</gene>
<sequence length="291" mass="32388">MELRVLQYFVAIAEEKSISKAAQKRHVTQPTLSRQIKELEEELGTQLFYRGSREIALTEDGHYLYSRALEILSLVDKTSSNLIEKGPVSGTVTIGAAEGRSLKSVFSVAKDVQAAYPSVQFNINSANADDILEKLNAGILDFGIVAKEVDKNIYDQLLLPTQEYWGVLLPKKHELANHSSLNWDDLAPYPILLPNQSESKTFFNQKLPNKIQIPATFNLIFNGSLMVEAGMGLAITWSDLVATDNKESPLTFIPLEGDLPPIQLSLIWKKHSQQSQAAKAFLKAIESSFNR</sequence>
<dbReference type="PROSITE" id="PS50931">
    <property type="entry name" value="HTH_LYSR"/>
    <property type="match status" value="1"/>
</dbReference>
<dbReference type="AlphaFoldDB" id="A0A7X9LBP6"/>
<dbReference type="SUPFAM" id="SSF53850">
    <property type="entry name" value="Periplasmic binding protein-like II"/>
    <property type="match status" value="1"/>
</dbReference>
<dbReference type="InterPro" id="IPR050950">
    <property type="entry name" value="HTH-type_LysR_regulators"/>
</dbReference>
<comment type="similarity">
    <text evidence="1">Belongs to the LysR transcriptional regulatory family.</text>
</comment>
<accession>A0A7X9LBP6</accession>
<dbReference type="RefSeq" id="WP_193522792.1">
    <property type="nucleotide sequence ID" value="NZ_JABASA010000001.1"/>
</dbReference>
<keyword evidence="3" id="KW-0238">DNA-binding</keyword>
<feature type="domain" description="HTH lysR-type" evidence="5">
    <location>
        <begin position="1"/>
        <end position="58"/>
    </location>
</feature>
<dbReference type="GO" id="GO:0005829">
    <property type="term" value="C:cytosol"/>
    <property type="evidence" value="ECO:0007669"/>
    <property type="project" value="TreeGrafter"/>
</dbReference>
<dbReference type="SUPFAM" id="SSF46785">
    <property type="entry name" value="Winged helix' DNA-binding domain"/>
    <property type="match status" value="1"/>
</dbReference>
<keyword evidence="4" id="KW-0804">Transcription</keyword>
<dbReference type="EMBL" id="JABASA010000001">
    <property type="protein sequence ID" value="NMD48198.1"/>
    <property type="molecule type" value="Genomic_DNA"/>
</dbReference>
<keyword evidence="2" id="KW-0805">Transcription regulation</keyword>
<dbReference type="Pfam" id="PF00126">
    <property type="entry name" value="HTH_1"/>
    <property type="match status" value="1"/>
</dbReference>
<evidence type="ECO:0000256" key="2">
    <source>
        <dbReference type="ARBA" id="ARBA00023015"/>
    </source>
</evidence>
<evidence type="ECO:0000313" key="6">
    <source>
        <dbReference type="EMBL" id="NMD48198.1"/>
    </source>
</evidence>
<protein>
    <submittedName>
        <fullName evidence="6">LysR family transcriptional regulator</fullName>
    </submittedName>
</protein>
<dbReference type="CDD" id="cd05466">
    <property type="entry name" value="PBP2_LTTR_substrate"/>
    <property type="match status" value="1"/>
</dbReference>
<dbReference type="Gene3D" id="3.40.190.290">
    <property type="match status" value="1"/>
</dbReference>
<evidence type="ECO:0000256" key="4">
    <source>
        <dbReference type="ARBA" id="ARBA00023163"/>
    </source>
</evidence>
<dbReference type="PRINTS" id="PR00039">
    <property type="entry name" value="HTHLYSR"/>
</dbReference>
<dbReference type="PANTHER" id="PTHR30419">
    <property type="entry name" value="HTH-TYPE TRANSCRIPTIONAL REGULATOR YBHD"/>
    <property type="match status" value="1"/>
</dbReference>